<protein>
    <submittedName>
        <fullName evidence="1">Uncharacterized protein</fullName>
    </submittedName>
</protein>
<gene>
    <name evidence="1" type="ORF">F2P81_009238</name>
</gene>
<organism evidence="1 2">
    <name type="scientific">Scophthalmus maximus</name>
    <name type="common">Turbot</name>
    <name type="synonym">Psetta maxima</name>
    <dbReference type="NCBI Taxonomy" id="52904"/>
    <lineage>
        <taxon>Eukaryota</taxon>
        <taxon>Metazoa</taxon>
        <taxon>Chordata</taxon>
        <taxon>Craniata</taxon>
        <taxon>Vertebrata</taxon>
        <taxon>Euteleostomi</taxon>
        <taxon>Actinopterygii</taxon>
        <taxon>Neopterygii</taxon>
        <taxon>Teleostei</taxon>
        <taxon>Neoteleostei</taxon>
        <taxon>Acanthomorphata</taxon>
        <taxon>Carangaria</taxon>
        <taxon>Pleuronectiformes</taxon>
        <taxon>Pleuronectoidei</taxon>
        <taxon>Scophthalmidae</taxon>
        <taxon>Scophthalmus</taxon>
    </lineage>
</organism>
<dbReference type="EMBL" id="VEVO01000008">
    <property type="protein sequence ID" value="KAF0038754.1"/>
    <property type="molecule type" value="Genomic_DNA"/>
</dbReference>
<evidence type="ECO:0000313" key="2">
    <source>
        <dbReference type="Proteomes" id="UP000438429"/>
    </source>
</evidence>
<comment type="caution">
    <text evidence="1">The sequence shown here is derived from an EMBL/GenBank/DDBJ whole genome shotgun (WGS) entry which is preliminary data.</text>
</comment>
<proteinExistence type="predicted"/>
<name>A0A6A4T6G6_SCOMX</name>
<dbReference type="Proteomes" id="UP000438429">
    <property type="component" value="Unassembled WGS sequence"/>
</dbReference>
<evidence type="ECO:0000313" key="1">
    <source>
        <dbReference type="EMBL" id="KAF0038754.1"/>
    </source>
</evidence>
<sequence>METSLCCGLGSGSGRHHAARQTRSTAMKNPVYWAVLGGMAILLMEQGHNLSAMIVVTFKRDTCRTYGHDQENTVCIDSENKISITAGVTHCYGTDRDAQTCSDGHRVSRSQAWSYFTKIDGDNARCRKCNKCFATSNLRECCDNERESKASEFEYVRKRRESRLLVCTQRRATGRPLRNRGSGEEEKVLKDQMGRAKRCGRGEERRKTEGHICDAMVTFVMSKTLIRPGLDQQWTWQTFIKLFYWLDVTRETNQTYFTEQLILSYAYVVVLFSGRRTSAADTQHLKRNRKTEALEKKFLRESIPQSNLALVLDGLEQRLTMENTNRLMKCNEFFLTPGYLRQIIAESFGCLDQRKAAESGCNRRRDHSALLSAGKANGFHFFNF</sequence>
<accession>A0A6A4T6G6</accession>
<reference evidence="1 2" key="1">
    <citation type="submission" date="2019-06" db="EMBL/GenBank/DDBJ databases">
        <title>Draft genomes of female and male turbot (Scophthalmus maximus).</title>
        <authorList>
            <person name="Xu H."/>
            <person name="Xu X.-W."/>
            <person name="Shao C."/>
            <person name="Chen S."/>
        </authorList>
    </citation>
    <scope>NUCLEOTIDE SEQUENCE [LARGE SCALE GENOMIC DNA]</scope>
    <source>
        <strain evidence="1">Ysfricsl-2016a</strain>
        <tissue evidence="1">Blood</tissue>
    </source>
</reference>
<dbReference type="AlphaFoldDB" id="A0A6A4T6G6"/>